<evidence type="ECO:0000256" key="1">
    <source>
        <dbReference type="ARBA" id="ARBA00022801"/>
    </source>
</evidence>
<dbReference type="InterPro" id="IPR001932">
    <property type="entry name" value="PPM-type_phosphatase-like_dom"/>
</dbReference>
<dbReference type="InterPro" id="IPR052016">
    <property type="entry name" value="Bact_Sigma-Reg"/>
</dbReference>
<proteinExistence type="predicted"/>
<dbReference type="InterPro" id="IPR011006">
    <property type="entry name" value="CheY-like_superfamily"/>
</dbReference>
<dbReference type="CDD" id="cd17546">
    <property type="entry name" value="REC_hyHK_CKI1_RcsC-like"/>
    <property type="match status" value="1"/>
</dbReference>
<organism evidence="4 5">
    <name type="scientific">Agarivorans aestuarii</name>
    <dbReference type="NCBI Taxonomy" id="1563703"/>
    <lineage>
        <taxon>Bacteria</taxon>
        <taxon>Pseudomonadati</taxon>
        <taxon>Pseudomonadota</taxon>
        <taxon>Gammaproteobacteria</taxon>
        <taxon>Alteromonadales</taxon>
        <taxon>Alteromonadaceae</taxon>
        <taxon>Agarivorans</taxon>
    </lineage>
</organism>
<dbReference type="InterPro" id="IPR001789">
    <property type="entry name" value="Sig_transdc_resp-reg_receiver"/>
</dbReference>
<dbReference type="EMBL" id="JAYDYW010000010">
    <property type="protein sequence ID" value="MEE1674941.1"/>
    <property type="molecule type" value="Genomic_DNA"/>
</dbReference>
<dbReference type="Pfam" id="PF13581">
    <property type="entry name" value="HATPase_c_2"/>
    <property type="match status" value="1"/>
</dbReference>
<dbReference type="PANTHER" id="PTHR43156">
    <property type="entry name" value="STAGE II SPORULATION PROTEIN E-RELATED"/>
    <property type="match status" value="1"/>
</dbReference>
<dbReference type="RefSeq" id="WP_329775957.1">
    <property type="nucleotide sequence ID" value="NZ_JAYDYW010000010.1"/>
</dbReference>
<gene>
    <name evidence="4" type="ORF">SNR37_000263</name>
</gene>
<dbReference type="Pfam" id="PF07228">
    <property type="entry name" value="SpoIIE"/>
    <property type="match status" value="1"/>
</dbReference>
<dbReference type="SMART" id="SM00448">
    <property type="entry name" value="REC"/>
    <property type="match status" value="1"/>
</dbReference>
<dbReference type="InterPro" id="IPR036457">
    <property type="entry name" value="PPM-type-like_dom_sf"/>
</dbReference>
<dbReference type="Gene3D" id="3.30.565.10">
    <property type="entry name" value="Histidine kinase-like ATPase, C-terminal domain"/>
    <property type="match status" value="1"/>
</dbReference>
<keyword evidence="2" id="KW-0597">Phosphoprotein</keyword>
<dbReference type="CDD" id="cd16936">
    <property type="entry name" value="HATPase_RsbW-like"/>
    <property type="match status" value="1"/>
</dbReference>
<dbReference type="Pfam" id="PF00072">
    <property type="entry name" value="Response_reg"/>
    <property type="match status" value="1"/>
</dbReference>
<dbReference type="PROSITE" id="PS50110">
    <property type="entry name" value="RESPONSE_REGULATORY"/>
    <property type="match status" value="1"/>
</dbReference>
<accession>A0ABU7G6I4</accession>
<dbReference type="PANTHER" id="PTHR43156:SF2">
    <property type="entry name" value="STAGE II SPORULATION PROTEIN E"/>
    <property type="match status" value="1"/>
</dbReference>
<dbReference type="SUPFAM" id="SSF55874">
    <property type="entry name" value="ATPase domain of HSP90 chaperone/DNA topoisomerase II/histidine kinase"/>
    <property type="match status" value="1"/>
</dbReference>
<evidence type="ECO:0000313" key="5">
    <source>
        <dbReference type="Proteomes" id="UP001310248"/>
    </source>
</evidence>
<keyword evidence="5" id="KW-1185">Reference proteome</keyword>
<dbReference type="Proteomes" id="UP001310248">
    <property type="component" value="Unassembled WGS sequence"/>
</dbReference>
<dbReference type="Gene3D" id="3.60.40.10">
    <property type="entry name" value="PPM-type phosphatase domain"/>
    <property type="match status" value="1"/>
</dbReference>
<reference evidence="5" key="1">
    <citation type="submission" date="2023-07" db="EMBL/GenBank/DDBJ databases">
        <title>Draft genome sequence of Agarivorans aestuarii strain ZMCS4, a CAZymes producing bacteria isolated from the marine brown algae Clodostephus spongiosus.</title>
        <authorList>
            <person name="Lorente B."/>
            <person name="Cabral C."/>
            <person name="Frias J."/>
            <person name="Faria J."/>
            <person name="Toubarro D."/>
        </authorList>
    </citation>
    <scope>NUCLEOTIDE SEQUENCE [LARGE SCALE GENOMIC DNA]</scope>
    <source>
        <strain evidence="5">ZMCS4</strain>
    </source>
</reference>
<protein>
    <submittedName>
        <fullName evidence="4">Fused response regulator/phosphatase</fullName>
    </submittedName>
</protein>
<name>A0ABU7G6I4_9ALTE</name>
<dbReference type="SUPFAM" id="SSF52172">
    <property type="entry name" value="CheY-like"/>
    <property type="match status" value="1"/>
</dbReference>
<comment type="caution">
    <text evidence="4">The sequence shown here is derived from an EMBL/GenBank/DDBJ whole genome shotgun (WGS) entry which is preliminary data.</text>
</comment>
<evidence type="ECO:0000259" key="3">
    <source>
        <dbReference type="PROSITE" id="PS50110"/>
    </source>
</evidence>
<dbReference type="InterPro" id="IPR003594">
    <property type="entry name" value="HATPase_dom"/>
</dbReference>
<dbReference type="InterPro" id="IPR036890">
    <property type="entry name" value="HATPase_C_sf"/>
</dbReference>
<feature type="domain" description="Response regulatory" evidence="3">
    <location>
        <begin position="17"/>
        <end position="133"/>
    </location>
</feature>
<dbReference type="Gene3D" id="3.40.50.2300">
    <property type="match status" value="1"/>
</dbReference>
<feature type="modified residue" description="4-aspartylphosphate" evidence="2">
    <location>
        <position position="66"/>
    </location>
</feature>
<sequence>MFEVDTLSFLNKAVKGTALVVDDTRINRLLLGKILSDIGYQVVFAEHGQQAVELFKQQDIDIVFMDVLMPVMDGYQATAEIKRLSTQKFTPVLFVTAQNDVDALVKCIACGGDDILFKPVHQAVLKAKALGFERTKAIYNEISRLHNQLQEEEELAERVFSSAVANSQCADQELLVSLDSASTFSGDVIFAEYRPNGDIHVLLGDFTGHGLRAAIGAMPVADIFRGMTRKGYTGEAILRQINRRLHRLLPTGMFMAGIFVELSLQQKSLTVWNGGMPEMLIYNAQQQAIRERLTSASIPLGIQNEVELNLKTLPWLPYDHGVMLSDGVTEALSTSGEMFGDQRLANAIANRAAHPSFIASIQHELQLFCEGAEQLDDISMVEIPDLLNRPNQQSANTYKAGPLAAGQWSWALELDATSLKKFTPIPLLMTTLQELSVHQTDRNILFTVVSELFNNAFEHGVLGLDSAIKTSASGFEEYYRQRKHKAKELSEGSVSIAIEFDGKQTRQFTIKVADSGSGFEVTKATEQSSEQQYSGRGIGLLESLCESVDFNPQGNSVTVVYRCQH</sequence>
<dbReference type="SMART" id="SM00331">
    <property type="entry name" value="PP2C_SIG"/>
    <property type="match status" value="1"/>
</dbReference>
<evidence type="ECO:0000313" key="4">
    <source>
        <dbReference type="EMBL" id="MEE1674941.1"/>
    </source>
</evidence>
<keyword evidence="1" id="KW-0378">Hydrolase</keyword>
<evidence type="ECO:0000256" key="2">
    <source>
        <dbReference type="PROSITE-ProRule" id="PRU00169"/>
    </source>
</evidence>